<dbReference type="Proteomes" id="UP000007148">
    <property type="component" value="Unassembled WGS sequence"/>
</dbReference>
<organism evidence="1 2">
    <name type="scientific">Serendipita indica (strain DSM 11827)</name>
    <name type="common">Root endophyte fungus</name>
    <name type="synonym">Piriformospora indica</name>
    <dbReference type="NCBI Taxonomy" id="1109443"/>
    <lineage>
        <taxon>Eukaryota</taxon>
        <taxon>Fungi</taxon>
        <taxon>Dikarya</taxon>
        <taxon>Basidiomycota</taxon>
        <taxon>Agaricomycotina</taxon>
        <taxon>Agaricomycetes</taxon>
        <taxon>Sebacinales</taxon>
        <taxon>Serendipitaceae</taxon>
        <taxon>Serendipita</taxon>
    </lineage>
</organism>
<comment type="caution">
    <text evidence="1">The sequence shown here is derived from an EMBL/GenBank/DDBJ whole genome shotgun (WGS) entry which is preliminary data.</text>
</comment>
<gene>
    <name evidence="1" type="ORF">PIIN_09874</name>
</gene>
<dbReference type="InParanoid" id="G4TX35"/>
<accession>G4TX35</accession>
<sequence>MHTVNPRDSEDTDLPWWGLTYGGHLYMIIAIAYTQDGQVHLYPNFDYFPTINMYDEVLPSLRDALTVQSSPLRICWCSLDRFISIYSAHQSAERVAASITPLDDIRSRWLIQPQKRRVPQCRGLFRAKTVHGPVLDDCGTTLQTLDGLALKDRLQLYHAQKPCLIGDFVGRWLDGGDEWKELIQTEKEMDALIQPCLYFAFFALVVVALEHQRTHCVL</sequence>
<evidence type="ECO:0000313" key="2">
    <source>
        <dbReference type="Proteomes" id="UP000007148"/>
    </source>
</evidence>
<dbReference type="AlphaFoldDB" id="G4TX35"/>
<name>G4TX35_SERID</name>
<reference evidence="1 2" key="1">
    <citation type="journal article" date="2011" name="PLoS Pathog.">
        <title>Endophytic Life Strategies Decoded by Genome and Transcriptome Analyses of the Mutualistic Root Symbiont Piriformospora indica.</title>
        <authorList>
            <person name="Zuccaro A."/>
            <person name="Lahrmann U."/>
            <person name="Guldener U."/>
            <person name="Langen G."/>
            <person name="Pfiffi S."/>
            <person name="Biedenkopf D."/>
            <person name="Wong P."/>
            <person name="Samans B."/>
            <person name="Grimm C."/>
            <person name="Basiewicz M."/>
            <person name="Murat C."/>
            <person name="Martin F."/>
            <person name="Kogel K.H."/>
        </authorList>
    </citation>
    <scope>NUCLEOTIDE SEQUENCE [LARGE SCALE GENOMIC DNA]</scope>
    <source>
        <strain evidence="1 2">DSM 11827</strain>
    </source>
</reference>
<proteinExistence type="predicted"/>
<dbReference type="EMBL" id="CAFZ01000543">
    <property type="protein sequence ID" value="CCA75878.1"/>
    <property type="molecule type" value="Genomic_DNA"/>
</dbReference>
<protein>
    <submittedName>
        <fullName evidence="1">Uncharacterized protein</fullName>
    </submittedName>
</protein>
<dbReference type="HOGENOM" id="CLU_1267340_0_0_1"/>
<evidence type="ECO:0000313" key="1">
    <source>
        <dbReference type="EMBL" id="CCA75878.1"/>
    </source>
</evidence>
<keyword evidence="2" id="KW-1185">Reference proteome</keyword>